<feature type="compositionally biased region" description="Polar residues" evidence="1">
    <location>
        <begin position="32"/>
        <end position="45"/>
    </location>
</feature>
<dbReference type="PANTHER" id="PTHR40389">
    <property type="entry name" value="ENDOGENOUS RETROVIRUS GROUP K MEMBER 24 GAG POLYPROTEIN-RELATED"/>
    <property type="match status" value="1"/>
</dbReference>
<keyword evidence="4" id="KW-1185">Reference proteome</keyword>
<protein>
    <submittedName>
        <fullName evidence="3">Uncharacterized protein</fullName>
    </submittedName>
</protein>
<dbReference type="Pfam" id="PF00607">
    <property type="entry name" value="Gag_p24"/>
    <property type="match status" value="1"/>
</dbReference>
<dbReference type="InterPro" id="IPR008919">
    <property type="entry name" value="Retrov_capsid_N"/>
</dbReference>
<feature type="transmembrane region" description="Helical" evidence="2">
    <location>
        <begin position="224"/>
        <end position="247"/>
    </location>
</feature>
<keyword evidence="2" id="KW-1133">Transmembrane helix</keyword>
<evidence type="ECO:0000313" key="4">
    <source>
        <dbReference type="Proteomes" id="UP001145742"/>
    </source>
</evidence>
<keyword evidence="2" id="KW-0472">Membrane</keyword>
<reference evidence="3" key="1">
    <citation type="submission" date="2019-10" db="EMBL/GenBank/DDBJ databases">
        <authorList>
            <person name="Soares A.E.R."/>
            <person name="Aleixo A."/>
            <person name="Schneider P."/>
            <person name="Miyaki C.Y."/>
            <person name="Schneider M.P."/>
            <person name="Mello C."/>
            <person name="Vasconcelos A.T.R."/>
        </authorList>
    </citation>
    <scope>NUCLEOTIDE SEQUENCE</scope>
    <source>
        <tissue evidence="3">Muscle</tissue>
    </source>
</reference>
<proteinExistence type="predicted"/>
<dbReference type="EMBL" id="WHWB01034037">
    <property type="protein sequence ID" value="KAJ7414731.1"/>
    <property type="molecule type" value="Genomic_DNA"/>
</dbReference>
<keyword evidence="2" id="KW-0812">Transmembrane</keyword>
<comment type="caution">
    <text evidence="3">The sequence shown here is derived from an EMBL/GenBank/DDBJ whole genome shotgun (WGS) entry which is preliminary data.</text>
</comment>
<accession>A0ABQ9D8Z6</accession>
<dbReference type="PANTHER" id="PTHR40389:SF3">
    <property type="entry name" value="IGE-BINDING PROTEIN"/>
    <property type="match status" value="1"/>
</dbReference>
<evidence type="ECO:0000313" key="3">
    <source>
        <dbReference type="EMBL" id="KAJ7414731.1"/>
    </source>
</evidence>
<name>A0ABQ9D8Z6_9PASS</name>
<feature type="region of interest" description="Disordered" evidence="1">
    <location>
        <begin position="77"/>
        <end position="119"/>
    </location>
</feature>
<dbReference type="InterPro" id="IPR050195">
    <property type="entry name" value="Primate_lentivir_Gag_pol-like"/>
</dbReference>
<dbReference type="SUPFAM" id="SSF47943">
    <property type="entry name" value="Retrovirus capsid protein, N-terminal core domain"/>
    <property type="match status" value="1"/>
</dbReference>
<evidence type="ECO:0000256" key="2">
    <source>
        <dbReference type="SAM" id="Phobius"/>
    </source>
</evidence>
<sequence length="359" mass="38981">MVSCSVCPHRAFTDTPVTTISSDSDTAAPCQGPTTTPRSHITRNGPTAFLEGPSQNGGLRDKGEVFQATPWHMTSGEEGLASCQRSGPRDPLRQAPPPYANGSPHDPSHQAPPSAGSHDNHYQLLVQYGSTHGSGLPQPIGGQYHLSPNNPFNLDYNTSNTTNTFSSVNHKPSHLTRMDGSASKAINFDDLHAVKAFPVFFDGNWAPSWKPLPVPLIKDAKKAIMYYALGSAFAMGVLNSLFQAFVFTPNDLKDLACTLLNNIQITMFLDQWLANVRKYAHETVGNTERPVPQTIDMLFGTGPYAFNAVQMHILVPVLITTKTLAFQDLQNIAEASQVTPPFQSIFQGRMSPSCSLQSA</sequence>
<evidence type="ECO:0000256" key="1">
    <source>
        <dbReference type="SAM" id="MobiDB-lite"/>
    </source>
</evidence>
<dbReference type="Proteomes" id="UP001145742">
    <property type="component" value="Unassembled WGS sequence"/>
</dbReference>
<feature type="region of interest" description="Disordered" evidence="1">
    <location>
        <begin position="18"/>
        <end position="62"/>
    </location>
</feature>
<gene>
    <name evidence="3" type="ORF">WISP_82116</name>
</gene>
<organism evidence="3 4">
    <name type="scientific">Willisornis vidua</name>
    <name type="common">Xingu scale-backed antbird</name>
    <dbReference type="NCBI Taxonomy" id="1566151"/>
    <lineage>
        <taxon>Eukaryota</taxon>
        <taxon>Metazoa</taxon>
        <taxon>Chordata</taxon>
        <taxon>Craniata</taxon>
        <taxon>Vertebrata</taxon>
        <taxon>Euteleostomi</taxon>
        <taxon>Archelosauria</taxon>
        <taxon>Archosauria</taxon>
        <taxon>Dinosauria</taxon>
        <taxon>Saurischia</taxon>
        <taxon>Theropoda</taxon>
        <taxon>Coelurosauria</taxon>
        <taxon>Aves</taxon>
        <taxon>Neognathae</taxon>
        <taxon>Neoaves</taxon>
        <taxon>Telluraves</taxon>
        <taxon>Australaves</taxon>
        <taxon>Passeriformes</taxon>
        <taxon>Thamnophilidae</taxon>
        <taxon>Willisornis</taxon>
    </lineage>
</organism>
<dbReference type="Gene3D" id="1.10.375.10">
    <property type="entry name" value="Human Immunodeficiency Virus Type 1 Capsid Protein"/>
    <property type="match status" value="1"/>
</dbReference>